<dbReference type="PROSITE" id="PS50104">
    <property type="entry name" value="TIR"/>
    <property type="match status" value="1"/>
</dbReference>
<dbReference type="PROSITE" id="PS51450">
    <property type="entry name" value="LRR"/>
    <property type="match status" value="6"/>
</dbReference>
<keyword evidence="7" id="KW-0677">Repeat</keyword>
<evidence type="ECO:0000256" key="5">
    <source>
        <dbReference type="ARBA" id="ARBA00022692"/>
    </source>
</evidence>
<dbReference type="FunFam" id="3.80.10.10:FF:001438">
    <property type="entry name" value="Uncharacterized protein"/>
    <property type="match status" value="1"/>
</dbReference>
<dbReference type="InterPro" id="IPR032675">
    <property type="entry name" value="LRR_dom_sf"/>
</dbReference>
<dbReference type="PRINTS" id="PR00019">
    <property type="entry name" value="LEURICHRPT"/>
</dbReference>
<feature type="region of interest" description="Disordered" evidence="10">
    <location>
        <begin position="1383"/>
        <end position="1478"/>
    </location>
</feature>
<protein>
    <submittedName>
        <fullName evidence="13">Toll-like receptor Tollo</fullName>
    </submittedName>
</protein>
<dbReference type="InterPro" id="IPR035897">
    <property type="entry name" value="Toll_tir_struct_dom_sf"/>
</dbReference>
<keyword evidence="13" id="KW-0675">Receptor</keyword>
<dbReference type="Gene3D" id="3.80.10.10">
    <property type="entry name" value="Ribonuclease Inhibitor"/>
    <property type="match status" value="6"/>
</dbReference>
<keyword evidence="3" id="KW-1003">Cell membrane</keyword>
<feature type="compositionally biased region" description="Low complexity" evidence="10">
    <location>
        <begin position="1390"/>
        <end position="1409"/>
    </location>
</feature>
<dbReference type="SMART" id="SM00369">
    <property type="entry name" value="LRR_TYP"/>
    <property type="match status" value="18"/>
</dbReference>
<dbReference type="InterPro" id="IPR006141">
    <property type="entry name" value="Intein_N"/>
</dbReference>
<evidence type="ECO:0000256" key="3">
    <source>
        <dbReference type="ARBA" id="ARBA00022475"/>
    </source>
</evidence>
<evidence type="ECO:0000256" key="9">
    <source>
        <dbReference type="ARBA" id="ARBA00023136"/>
    </source>
</evidence>
<organism evidence="13">
    <name type="scientific">Hirondellea gigas</name>
    <dbReference type="NCBI Taxonomy" id="1518452"/>
    <lineage>
        <taxon>Eukaryota</taxon>
        <taxon>Metazoa</taxon>
        <taxon>Ecdysozoa</taxon>
        <taxon>Arthropoda</taxon>
        <taxon>Crustacea</taxon>
        <taxon>Multicrustacea</taxon>
        <taxon>Malacostraca</taxon>
        <taxon>Eumalacostraca</taxon>
        <taxon>Peracarida</taxon>
        <taxon>Amphipoda</taxon>
        <taxon>Amphilochidea</taxon>
        <taxon>Lysianassida</taxon>
        <taxon>Lysianassidira</taxon>
        <taxon>Lysianassoidea</taxon>
        <taxon>Lysianassidae</taxon>
        <taxon>Hirondellea</taxon>
    </lineage>
</organism>
<accession>A0A6A7G1U3</accession>
<feature type="domain" description="TIR" evidence="12">
    <location>
        <begin position="1067"/>
        <end position="1204"/>
    </location>
</feature>
<evidence type="ECO:0000256" key="2">
    <source>
        <dbReference type="ARBA" id="ARBA00009634"/>
    </source>
</evidence>
<evidence type="ECO:0000259" key="12">
    <source>
        <dbReference type="PROSITE" id="PS50104"/>
    </source>
</evidence>
<dbReference type="Gene3D" id="3.40.50.10140">
    <property type="entry name" value="Toll/interleukin-1 receptor homology (TIR) domain"/>
    <property type="match status" value="1"/>
</dbReference>
<dbReference type="PANTHER" id="PTHR24366">
    <property type="entry name" value="IG(IMMUNOGLOBULIN) AND LRR(LEUCINE RICH REPEAT) DOMAINS"/>
    <property type="match status" value="1"/>
</dbReference>
<dbReference type="SMART" id="SM00013">
    <property type="entry name" value="LRRNT"/>
    <property type="match status" value="1"/>
</dbReference>
<dbReference type="SUPFAM" id="SSF52200">
    <property type="entry name" value="Toll/Interleukin receptor TIR domain"/>
    <property type="match status" value="1"/>
</dbReference>
<name>A0A6A7G1U3_9CRUS</name>
<keyword evidence="5 11" id="KW-0812">Transmembrane</keyword>
<dbReference type="InterPro" id="IPR000372">
    <property type="entry name" value="LRRNT"/>
</dbReference>
<dbReference type="InterPro" id="IPR000157">
    <property type="entry name" value="TIR_dom"/>
</dbReference>
<keyword evidence="6" id="KW-0732">Signal</keyword>
<reference evidence="13" key="1">
    <citation type="submission" date="2017-11" db="EMBL/GenBank/DDBJ databases">
        <title>The sensing device of the deep-sea amphipod.</title>
        <authorList>
            <person name="Kobayashi H."/>
            <person name="Nagahama T."/>
            <person name="Arai W."/>
            <person name="Sasagawa Y."/>
            <person name="Umeda M."/>
            <person name="Hayashi T."/>
            <person name="Nikaido I."/>
            <person name="Watanabe H."/>
            <person name="Oguri K."/>
            <person name="Kitazato H."/>
            <person name="Fujioka K."/>
            <person name="Kido Y."/>
            <person name="Takami H."/>
        </authorList>
    </citation>
    <scope>NUCLEOTIDE SEQUENCE</scope>
    <source>
        <tissue evidence="13">Whole body</tissue>
    </source>
</reference>
<evidence type="ECO:0000256" key="10">
    <source>
        <dbReference type="SAM" id="MobiDB-lite"/>
    </source>
</evidence>
<feature type="transmembrane region" description="Helical" evidence="11">
    <location>
        <begin position="1014"/>
        <end position="1038"/>
    </location>
</feature>
<evidence type="ECO:0000256" key="4">
    <source>
        <dbReference type="ARBA" id="ARBA00022614"/>
    </source>
</evidence>
<feature type="compositionally biased region" description="Polar residues" evidence="10">
    <location>
        <begin position="1425"/>
        <end position="1466"/>
    </location>
</feature>
<dbReference type="InterPro" id="IPR003591">
    <property type="entry name" value="Leu-rich_rpt_typical-subtyp"/>
</dbReference>
<evidence type="ECO:0000256" key="6">
    <source>
        <dbReference type="ARBA" id="ARBA00022729"/>
    </source>
</evidence>
<feature type="transmembrane region" description="Helical" evidence="11">
    <location>
        <begin position="12"/>
        <end position="33"/>
    </location>
</feature>
<evidence type="ECO:0000256" key="7">
    <source>
        <dbReference type="ARBA" id="ARBA00022737"/>
    </source>
</evidence>
<dbReference type="GO" id="GO:0016539">
    <property type="term" value="P:intein-mediated protein splicing"/>
    <property type="evidence" value="ECO:0007669"/>
    <property type="project" value="InterPro"/>
</dbReference>
<dbReference type="SUPFAM" id="SSF52058">
    <property type="entry name" value="L domain-like"/>
    <property type="match status" value="4"/>
</dbReference>
<dbReference type="InterPro" id="IPR001611">
    <property type="entry name" value="Leu-rich_rpt"/>
</dbReference>
<evidence type="ECO:0000313" key="13">
    <source>
        <dbReference type="EMBL" id="LAC24339.1"/>
    </source>
</evidence>
<evidence type="ECO:0000256" key="11">
    <source>
        <dbReference type="SAM" id="Phobius"/>
    </source>
</evidence>
<dbReference type="FunFam" id="3.80.10.10:FF:001164">
    <property type="entry name" value="GH01279p"/>
    <property type="match status" value="2"/>
</dbReference>
<feature type="compositionally biased region" description="Basic and acidic residues" evidence="10">
    <location>
        <begin position="1467"/>
        <end position="1478"/>
    </location>
</feature>
<proteinExistence type="evidence at transcript level"/>
<comment type="subcellular location">
    <subcellularLocation>
        <location evidence="1">Cell membrane</location>
    </subcellularLocation>
</comment>
<dbReference type="Pfam" id="PF13855">
    <property type="entry name" value="LRR_8"/>
    <property type="match status" value="4"/>
</dbReference>
<keyword evidence="8 11" id="KW-1133">Transmembrane helix</keyword>
<dbReference type="PROSITE" id="PS50817">
    <property type="entry name" value="INTEIN_N_TER"/>
    <property type="match status" value="1"/>
</dbReference>
<dbReference type="SMART" id="SM00365">
    <property type="entry name" value="LRR_SD22"/>
    <property type="match status" value="8"/>
</dbReference>
<dbReference type="PANTHER" id="PTHR24366:SF96">
    <property type="entry name" value="LEUCINE RICH REPEAT CONTAINING 53"/>
    <property type="match status" value="1"/>
</dbReference>
<dbReference type="GO" id="GO:0005886">
    <property type="term" value="C:plasma membrane"/>
    <property type="evidence" value="ECO:0007669"/>
    <property type="project" value="UniProtKB-SubCell"/>
</dbReference>
<keyword evidence="9 11" id="KW-0472">Membrane</keyword>
<keyword evidence="4" id="KW-0433">Leucine-rich repeat</keyword>
<dbReference type="GO" id="GO:0007165">
    <property type="term" value="P:signal transduction"/>
    <property type="evidence" value="ECO:0007669"/>
    <property type="project" value="InterPro"/>
</dbReference>
<sequence length="1505" mass="169194">MYWGRWIPRTVAGSVCWIKWLIVAVIVGTASAMRDAAVPQCRLSVEDAGVTAVGREGLRASCTLRTLRSELLQHGHSHNSTLSAVNHSLDITSLHLYCSRQVVFTSNLQPAAFAAFPRLQELNINACKLKDLPDRTFVGLLQLRRLSINTYHQDWPGATLILNRETFTELPRLERLDLSACELWQLPEGSLCELASLNTLNLTNNRIHRMADLGLIANCLAPISHILLSHNEIDEIPSNSLPTPHLHTLHLNNNKLARIDDDAFKSLTEINELILSFNKIVALPQTAFVDLYQLRSLDLANNSITSLPPAIFTSLGQLLALNISHNQLSMSFDNPEPFVGLIRLVVLDLSYNRLNVIGPRIFDHLYSLQVLFISNNKISYLNEGVFSNLANLYTVDISDNMITTLASGTLRGLSVLTHLFLDNNLIITISDKAFYNCSALQKLSITGNRIKQVPKAITHLSRIQVLDLSHNSIDSLERSNLKGLHHLKRLSLNNNFLGNITVDAIPRLAHLKYLDLSHNKIGGVEHRSFEPLKDLVTLNMSHNFLPDINGLAEPLLQLAYLNVSHNKIVWFDYAVIPRNLSEIDLSYNQIKKVENHYEVHDKLKLRKMIATNNNITEISALSIPNGIEIIDFSHNLIDYVSSNTFLSKYRVNEINLEHNFLTLLDESSLRLPPRSPEASSAAPPLLLLSNNPLKCDCGAEWLARAARDANGDKMLTRQSQTGALLPRLGKIMDVKCTLPGLWEEVSVSLVSVHQHQFLCTYRRHCFTLCHCCDFDACDCEQTCPDNCSCYHDHTWTHNIVDCGKQNWTAMPLGVPMDVTEAFLDGNNMGNLTSHALIGRKNLRVLYLNNSNIIDIQNRTFNGLRNLQVLRIDHNYLKALHGFEFILLHNLVELYINDNHIAYISNTTFTSLRSLEILRLENNRIYLFPVWNLAFNPFLVEVGLYHNKWSCECNFLANLKAWLDANRIKASNVNQISCYHNKTGREGALILSNTPGHCDHYVSTTHLHQLIIYDYIMFIGLAFGILLILVISILGGVVYRRRIKLWTANQYSKYLFEKSVSYIEEREKLFDVFVSHSNKDSAWVYGVLIPELEARGYRTCAAYRNCSSSTSPIVAQAMSEGMACSQRLLLVLSRGLVDCEWCKYDFKSTHVEAIRKFSKKQLIIINLEDIPKSEIDSELSGVIKKASFSFKPRDPRFWDRLRRALPSLRHRRRCDDTSNKSISSPLVAVDIPSSELAKFTCHPIKNLTLNPYWETAITSNVPEWNMTKPDLGAPPWVQASPIKNKSSPSSCSPRIVDGEHTYMSVSECDGPNSTPLVGCTIAGPSSSTVTHSTKPNVGAVLTNGTVAKLISGQSSPPLLSLHHQHLVQHRVTHYQEAPQYQTPEKLRHSQHNNQSPLQSSPSTTQTLHSTRVPNAHVRSSADAHRTQNLPMSHNCNYNQDVQLSGGPNATIPNNLDNEFSSPGSCTNERQDSHRNVGVEDHASRGSWIYETPVNHTTSTSGQTYYV</sequence>
<evidence type="ECO:0000256" key="8">
    <source>
        <dbReference type="ARBA" id="ARBA00022989"/>
    </source>
</evidence>
<evidence type="ECO:0000256" key="1">
    <source>
        <dbReference type="ARBA" id="ARBA00004236"/>
    </source>
</evidence>
<dbReference type="EMBL" id="IACT01005174">
    <property type="protein sequence ID" value="LAC24339.1"/>
    <property type="molecule type" value="mRNA"/>
</dbReference>
<dbReference type="SMART" id="SM00255">
    <property type="entry name" value="TIR"/>
    <property type="match status" value="1"/>
</dbReference>
<dbReference type="Pfam" id="PF13676">
    <property type="entry name" value="TIR_2"/>
    <property type="match status" value="1"/>
</dbReference>
<comment type="similarity">
    <text evidence="2">Belongs to the Toll-like receptor family.</text>
</comment>